<dbReference type="GO" id="GO:0009253">
    <property type="term" value="P:peptidoglycan catabolic process"/>
    <property type="evidence" value="ECO:0007669"/>
    <property type="project" value="InterPro"/>
</dbReference>
<keyword evidence="7" id="KW-1185">Reference proteome</keyword>
<organism evidence="6 7">
    <name type="scientific">Mangrovivirga cuniculi</name>
    <dbReference type="NCBI Taxonomy" id="2715131"/>
    <lineage>
        <taxon>Bacteria</taxon>
        <taxon>Pseudomonadati</taxon>
        <taxon>Bacteroidota</taxon>
        <taxon>Cytophagia</taxon>
        <taxon>Cytophagales</taxon>
        <taxon>Mangrovivirgaceae</taxon>
        <taxon>Mangrovivirga</taxon>
    </lineage>
</organism>
<dbReference type="EC" id="3.5.1.28" evidence="2"/>
<dbReference type="AlphaFoldDB" id="A0A4D7JPP2"/>
<dbReference type="InterPro" id="IPR008756">
    <property type="entry name" value="Peptidase_M56"/>
</dbReference>
<dbReference type="SUPFAM" id="SSF53187">
    <property type="entry name" value="Zn-dependent exopeptidases"/>
    <property type="match status" value="1"/>
</dbReference>
<reference evidence="6 7" key="1">
    <citation type="submission" date="2018-04" db="EMBL/GenBank/DDBJ databases">
        <title>Complete genome uncultured novel isolate.</title>
        <authorList>
            <person name="Merlino G."/>
        </authorList>
    </citation>
    <scope>NUCLEOTIDE SEQUENCE [LARGE SCALE GENOMIC DNA]</scope>
    <source>
        <strain evidence="7">R1DC9</strain>
    </source>
</reference>
<gene>
    <name evidence="6" type="ORF">DCC35_18615</name>
</gene>
<keyword evidence="4" id="KW-0812">Transmembrane</keyword>
<dbReference type="GO" id="GO:0030288">
    <property type="term" value="C:outer membrane-bounded periplasmic space"/>
    <property type="evidence" value="ECO:0007669"/>
    <property type="project" value="TreeGrafter"/>
</dbReference>
<evidence type="ECO:0000256" key="3">
    <source>
        <dbReference type="ARBA" id="ARBA00022801"/>
    </source>
</evidence>
<dbReference type="CDD" id="cd02696">
    <property type="entry name" value="MurNAc-LAA"/>
    <property type="match status" value="1"/>
</dbReference>
<evidence type="ECO:0000256" key="1">
    <source>
        <dbReference type="ARBA" id="ARBA00001561"/>
    </source>
</evidence>
<evidence type="ECO:0000313" key="7">
    <source>
        <dbReference type="Proteomes" id="UP000298616"/>
    </source>
</evidence>
<evidence type="ECO:0000259" key="5">
    <source>
        <dbReference type="SMART" id="SM00646"/>
    </source>
</evidence>
<dbReference type="Proteomes" id="UP000298616">
    <property type="component" value="Chromosome"/>
</dbReference>
<keyword evidence="3" id="KW-0378">Hydrolase</keyword>
<protein>
    <recommendedName>
        <fullName evidence="2">N-acetylmuramoyl-L-alanine amidase</fullName>
        <ecNumber evidence="2">3.5.1.28</ecNumber>
    </recommendedName>
</protein>
<dbReference type="PANTHER" id="PTHR30404">
    <property type="entry name" value="N-ACETYLMURAMOYL-L-ALANINE AMIDASE"/>
    <property type="match status" value="1"/>
</dbReference>
<keyword evidence="4" id="KW-1133">Transmembrane helix</keyword>
<evidence type="ECO:0000256" key="2">
    <source>
        <dbReference type="ARBA" id="ARBA00011901"/>
    </source>
</evidence>
<dbReference type="SMART" id="SM00646">
    <property type="entry name" value="Ami_3"/>
    <property type="match status" value="1"/>
</dbReference>
<keyword evidence="4" id="KW-0472">Membrane</keyword>
<dbReference type="Gene3D" id="3.40.630.40">
    <property type="entry name" value="Zn-dependent exopeptidases"/>
    <property type="match status" value="1"/>
</dbReference>
<dbReference type="EMBL" id="CP028923">
    <property type="protein sequence ID" value="QCK16597.1"/>
    <property type="molecule type" value="Genomic_DNA"/>
</dbReference>
<feature type="transmembrane region" description="Helical" evidence="4">
    <location>
        <begin position="34"/>
        <end position="53"/>
    </location>
</feature>
<accession>A0A4D7JPP2</accession>
<proteinExistence type="predicted"/>
<feature type="transmembrane region" description="Helical" evidence="4">
    <location>
        <begin position="92"/>
        <end position="113"/>
    </location>
</feature>
<dbReference type="OrthoDB" id="9806267at2"/>
<feature type="domain" description="MurNAc-LAA" evidence="5">
    <location>
        <begin position="357"/>
        <end position="469"/>
    </location>
</feature>
<name>A0A4D7JPP2_9BACT</name>
<dbReference type="InterPro" id="IPR002508">
    <property type="entry name" value="MurNAc-LAA_cat"/>
</dbReference>
<evidence type="ECO:0000256" key="4">
    <source>
        <dbReference type="SAM" id="Phobius"/>
    </source>
</evidence>
<dbReference type="RefSeq" id="WP_137092188.1">
    <property type="nucleotide sequence ID" value="NZ_CP028923.1"/>
</dbReference>
<feature type="transmembrane region" description="Helical" evidence="4">
    <location>
        <begin position="272"/>
        <end position="291"/>
    </location>
</feature>
<dbReference type="Pfam" id="PF01520">
    <property type="entry name" value="Amidase_3"/>
    <property type="match status" value="1"/>
</dbReference>
<dbReference type="GO" id="GO:0008745">
    <property type="term" value="F:N-acetylmuramoyl-L-alanine amidase activity"/>
    <property type="evidence" value="ECO:0007669"/>
    <property type="project" value="UniProtKB-EC"/>
</dbReference>
<evidence type="ECO:0000313" key="6">
    <source>
        <dbReference type="EMBL" id="QCK16597.1"/>
    </source>
</evidence>
<dbReference type="KEGG" id="fpf:DCC35_18615"/>
<sequence>MADYLVYSTLCTVVTYLTYKYILKETRLFTFNRFFLLAGTLVCLIAPLLEFSWGNIYNSAPKIEISQLISSEIEIENLDQNTISYINPETPLIIYLISISYIIISNIFIFRYFRNINSIIKSINSSTRIKKKDYYYLHTSNYQKYSYSFFRTIIIPFKYLKNKKLSDILIKHESTHARQLHTLDILLIEFIKCFFWFNPIIWFLKNEISENHEFIADKNVINQNINPTDYISQILRSMYNSGTGLTSGFSLVTTKNRLNMLTANNYSKRKKWIRLALGLIVTLFAFSFTSFNPDDINNDPFIVIIDAGHGGKDPGSPSEKDINLMISKEILNQSQNTNIKIILTRDSDEYISLSDRVTFINNQKADMFLSIHCNNSLDPEKNGPEGYFSDKNEYHNLSKKATEIVVSEQVNEFNKKGKIKTAGFKILKEINKPGVLLELGYMSNKEDSEFLLNSGNHKNIADNILKSLNKIEKQMR</sequence>
<dbReference type="Pfam" id="PF05569">
    <property type="entry name" value="Peptidase_M56"/>
    <property type="match status" value="1"/>
</dbReference>
<dbReference type="PANTHER" id="PTHR30404:SF0">
    <property type="entry name" value="N-ACETYLMURAMOYL-L-ALANINE AMIDASE AMIC"/>
    <property type="match status" value="1"/>
</dbReference>
<dbReference type="InterPro" id="IPR050695">
    <property type="entry name" value="N-acetylmuramoyl_amidase_3"/>
</dbReference>
<comment type="catalytic activity">
    <reaction evidence="1">
        <text>Hydrolyzes the link between N-acetylmuramoyl residues and L-amino acid residues in certain cell-wall glycopeptides.</text>
        <dbReference type="EC" id="3.5.1.28"/>
    </reaction>
</comment>
<feature type="transmembrane region" description="Helical" evidence="4">
    <location>
        <begin position="6"/>
        <end position="22"/>
    </location>
</feature>